<evidence type="ECO:0000313" key="2">
    <source>
        <dbReference type="EMBL" id="CAI5736199.1"/>
    </source>
</evidence>
<reference evidence="2" key="1">
    <citation type="submission" date="2022-12" db="EMBL/GenBank/DDBJ databases">
        <authorList>
            <person name="Webb A."/>
        </authorList>
    </citation>
    <scope>NUCLEOTIDE SEQUENCE</scope>
    <source>
        <strain evidence="2">Pd1</strain>
    </source>
</reference>
<protein>
    <recommendedName>
        <fullName evidence="4">EF-hand domain-containing protein</fullName>
    </recommendedName>
</protein>
<accession>A0AAV0UH22</accession>
<evidence type="ECO:0008006" key="4">
    <source>
        <dbReference type="Google" id="ProtNLM"/>
    </source>
</evidence>
<comment type="caution">
    <text evidence="2">The sequence shown here is derived from an EMBL/GenBank/DDBJ whole genome shotgun (WGS) entry which is preliminary data.</text>
</comment>
<keyword evidence="3" id="KW-1185">Reference proteome</keyword>
<organism evidence="2 3">
    <name type="scientific">Peronospora destructor</name>
    <dbReference type="NCBI Taxonomy" id="86335"/>
    <lineage>
        <taxon>Eukaryota</taxon>
        <taxon>Sar</taxon>
        <taxon>Stramenopiles</taxon>
        <taxon>Oomycota</taxon>
        <taxon>Peronosporomycetes</taxon>
        <taxon>Peronosporales</taxon>
        <taxon>Peronosporaceae</taxon>
        <taxon>Peronospora</taxon>
    </lineage>
</organism>
<feature type="region of interest" description="Disordered" evidence="1">
    <location>
        <begin position="282"/>
        <end position="308"/>
    </location>
</feature>
<dbReference type="Proteomes" id="UP001162029">
    <property type="component" value="Unassembled WGS sequence"/>
</dbReference>
<dbReference type="AlphaFoldDB" id="A0AAV0UH22"/>
<dbReference type="EMBL" id="CANTFM010001177">
    <property type="protein sequence ID" value="CAI5736199.1"/>
    <property type="molecule type" value="Genomic_DNA"/>
</dbReference>
<evidence type="ECO:0000313" key="3">
    <source>
        <dbReference type="Proteomes" id="UP001162029"/>
    </source>
</evidence>
<evidence type="ECO:0000256" key="1">
    <source>
        <dbReference type="SAM" id="MobiDB-lite"/>
    </source>
</evidence>
<sequence>MRQRRLHLRLMAGRRGLMLVLTLFTLLYGNILCLANRMKVILPSTTFRIDSKTQMKDIFKCSGLHFIGSFNEYYVNCELFVPAQEQLQLLEIVNVTLDGSKLSPLPGVHAELTFNLNTSLTTVSIHNSQLHASAVEIHAANVFMDNNSVVNVTARGLKFGPGYNSWSLMGGSYGGIGGASLTDRYSNCDDVSRNDFFRAVGDVSANSTNFRGYGSGGGNDKSRGGGRISVVVEGNVEIHGFLLANGGDACENCYDSAGAGGSIVVVATERIYGNGTVQANGGEPSIFSNDEFTGGGGEKDDGGRNGSQRLRNSKIVVSTLLVKGGRLAHSGPVKRIQIYGCTPIFQQTPRGARFLPESLAHMFVNGGATVCASVIELQDSVGGIESSIVVDSGSQLNVLDRERAVRLSASQISLQGYVGPSSLQERDLFGLLLIGADVSFSNALAMVHELDVDARGALSIDEFSLLKFQTKVNIKTNASTKICGFLQPLGKPSEQVHGSNRDDVPLISVISNKDVEFCPQTVEMGQVGSAHQGKWHTSPGYAVRLAVP</sequence>
<proteinExistence type="predicted"/>
<gene>
    <name evidence="2" type="ORF">PDE001_LOCUS6242</name>
</gene>
<name>A0AAV0UH22_9STRA</name>